<dbReference type="Pfam" id="PF12796">
    <property type="entry name" value="Ank_2"/>
    <property type="match status" value="2"/>
</dbReference>
<dbReference type="PROSITE" id="PS50297">
    <property type="entry name" value="ANK_REP_REGION"/>
    <property type="match status" value="7"/>
</dbReference>
<dbReference type="CDD" id="cd01727">
    <property type="entry name" value="LSm8"/>
    <property type="match status" value="1"/>
</dbReference>
<evidence type="ECO:0000256" key="1">
    <source>
        <dbReference type="ARBA" id="ARBA00022737"/>
    </source>
</evidence>
<feature type="repeat" description="ANK" evidence="3">
    <location>
        <begin position="393"/>
        <end position="425"/>
    </location>
</feature>
<dbReference type="InterPro" id="IPR001163">
    <property type="entry name" value="Sm_dom_euk/arc"/>
</dbReference>
<sequence length="520" mass="57587">MASGLDSFVNHTVSIITSDGRNFIGTLKGFDQTINIIIDESHERVYSTTSGVEQVMLGLHIIRGDNVNFDALKGYDDKILTSKDDGGRSVLHLICSWGQRHPRLRVTSSKIDRNLFSHFTSVLVNKISFLSKIPTVRYTVDDPEFPATSLETEEYLDAVLHLISKCSIAEPDGLFKLTPFSYAQVSESLGAELELLQSEMLQTEQLYSDCDRINILYYSSMFGYEKAIKTVVTKKLTTYYDEVNFSCKRLDDTALTIASGKGHTAVVEYLLQLGTEINRANKNGVTPLHEASSNGHVKIVECLVKCGAEVNHATNSGWVFGSVNFRFTSNSIPSSIRSSPQNLELHETYRSKLNRAYNSFSWTPLYTASVNGHEKIVEFLVKYGAEINRTDRDGNAPLYAASMEGHEKIVEFLVKCGANVNGLNDYGETPLYAACLEGHEKIVERLVKGGAAINHCNSDGETPLYIASLSGHEKVVECLVIGGAEINRTNRLGQTPLYIASRLRHEKIVTYLKANGGKLT</sequence>
<dbReference type="InterPro" id="IPR002110">
    <property type="entry name" value="Ankyrin_rpt"/>
</dbReference>
<dbReference type="InterPro" id="IPR010920">
    <property type="entry name" value="LSM_dom_sf"/>
</dbReference>
<feature type="repeat" description="ANK" evidence="3">
    <location>
        <begin position="492"/>
        <end position="520"/>
    </location>
</feature>
<dbReference type="EMBL" id="JALNTZ010000005">
    <property type="protein sequence ID" value="KAJ3652816.1"/>
    <property type="molecule type" value="Genomic_DNA"/>
</dbReference>
<dbReference type="InterPro" id="IPR034103">
    <property type="entry name" value="Lsm8"/>
</dbReference>
<comment type="caution">
    <text evidence="5">The sequence shown here is derived from an EMBL/GenBank/DDBJ whole genome shotgun (WGS) entry which is preliminary data.</text>
</comment>
<feature type="repeat" description="ANK" evidence="3">
    <location>
        <begin position="459"/>
        <end position="491"/>
    </location>
</feature>
<dbReference type="Pfam" id="PF01423">
    <property type="entry name" value="LSM"/>
    <property type="match status" value="1"/>
</dbReference>
<evidence type="ECO:0000313" key="6">
    <source>
        <dbReference type="Proteomes" id="UP001168821"/>
    </source>
</evidence>
<dbReference type="SUPFAM" id="SSF48403">
    <property type="entry name" value="Ankyrin repeat"/>
    <property type="match status" value="1"/>
</dbReference>
<dbReference type="PROSITE" id="PS50088">
    <property type="entry name" value="ANK_REPEAT"/>
    <property type="match status" value="7"/>
</dbReference>
<accession>A0AA38ICX6</accession>
<dbReference type="InterPro" id="IPR036770">
    <property type="entry name" value="Ankyrin_rpt-contain_sf"/>
</dbReference>
<dbReference type="PRINTS" id="PR01415">
    <property type="entry name" value="ANKYRIN"/>
</dbReference>
<dbReference type="Pfam" id="PF13637">
    <property type="entry name" value="Ank_4"/>
    <property type="match status" value="1"/>
</dbReference>
<gene>
    <name evidence="5" type="ORF">Zmor_018749</name>
</gene>
<dbReference type="InterPro" id="IPR047575">
    <property type="entry name" value="Sm"/>
</dbReference>
<dbReference type="PANTHER" id="PTHR24188:SF29">
    <property type="entry name" value="GH09064P"/>
    <property type="match status" value="1"/>
</dbReference>
<keyword evidence="1" id="KW-0677">Repeat</keyword>
<feature type="repeat" description="ANK" evidence="3">
    <location>
        <begin position="426"/>
        <end position="458"/>
    </location>
</feature>
<dbReference type="GO" id="GO:0000398">
    <property type="term" value="P:mRNA splicing, via spliceosome"/>
    <property type="evidence" value="ECO:0007669"/>
    <property type="project" value="InterPro"/>
</dbReference>
<dbReference type="PROSITE" id="PS52002">
    <property type="entry name" value="SM"/>
    <property type="match status" value="1"/>
</dbReference>
<feature type="repeat" description="ANK" evidence="3">
    <location>
        <begin position="283"/>
        <end position="315"/>
    </location>
</feature>
<dbReference type="SMART" id="SM00651">
    <property type="entry name" value="Sm"/>
    <property type="match status" value="1"/>
</dbReference>
<dbReference type="GO" id="GO:0005688">
    <property type="term" value="C:U6 snRNP"/>
    <property type="evidence" value="ECO:0007669"/>
    <property type="project" value="InterPro"/>
</dbReference>
<dbReference type="AlphaFoldDB" id="A0AA38ICX6"/>
<dbReference type="PANTHER" id="PTHR24188">
    <property type="entry name" value="ANKYRIN REPEAT PROTEIN"/>
    <property type="match status" value="1"/>
</dbReference>
<evidence type="ECO:0000256" key="2">
    <source>
        <dbReference type="ARBA" id="ARBA00023043"/>
    </source>
</evidence>
<evidence type="ECO:0000313" key="5">
    <source>
        <dbReference type="EMBL" id="KAJ3652816.1"/>
    </source>
</evidence>
<dbReference type="SMART" id="SM00248">
    <property type="entry name" value="ANK"/>
    <property type="match status" value="8"/>
</dbReference>
<protein>
    <recommendedName>
        <fullName evidence="4">Sm domain-containing protein</fullName>
    </recommendedName>
</protein>
<keyword evidence="2 3" id="KW-0040">ANK repeat</keyword>
<dbReference type="GO" id="GO:0046540">
    <property type="term" value="C:U4/U6 x U5 tri-snRNP complex"/>
    <property type="evidence" value="ECO:0007669"/>
    <property type="project" value="InterPro"/>
</dbReference>
<evidence type="ECO:0000259" key="4">
    <source>
        <dbReference type="PROSITE" id="PS52002"/>
    </source>
</evidence>
<dbReference type="GO" id="GO:0003723">
    <property type="term" value="F:RNA binding"/>
    <property type="evidence" value="ECO:0007669"/>
    <property type="project" value="InterPro"/>
</dbReference>
<organism evidence="5 6">
    <name type="scientific">Zophobas morio</name>
    <dbReference type="NCBI Taxonomy" id="2755281"/>
    <lineage>
        <taxon>Eukaryota</taxon>
        <taxon>Metazoa</taxon>
        <taxon>Ecdysozoa</taxon>
        <taxon>Arthropoda</taxon>
        <taxon>Hexapoda</taxon>
        <taxon>Insecta</taxon>
        <taxon>Pterygota</taxon>
        <taxon>Neoptera</taxon>
        <taxon>Endopterygota</taxon>
        <taxon>Coleoptera</taxon>
        <taxon>Polyphaga</taxon>
        <taxon>Cucujiformia</taxon>
        <taxon>Tenebrionidae</taxon>
        <taxon>Zophobas</taxon>
    </lineage>
</organism>
<feature type="repeat" description="ANK" evidence="3">
    <location>
        <begin position="360"/>
        <end position="392"/>
    </location>
</feature>
<keyword evidence="6" id="KW-1185">Reference proteome</keyword>
<reference evidence="5" key="1">
    <citation type="journal article" date="2023" name="G3 (Bethesda)">
        <title>Whole genome assemblies of Zophobas morio and Tenebrio molitor.</title>
        <authorList>
            <person name="Kaur S."/>
            <person name="Stinson S.A."/>
            <person name="diCenzo G.C."/>
        </authorList>
    </citation>
    <scope>NUCLEOTIDE SEQUENCE</scope>
    <source>
        <strain evidence="5">QUZm001</strain>
    </source>
</reference>
<dbReference type="Gene3D" id="2.30.30.100">
    <property type="match status" value="1"/>
</dbReference>
<feature type="domain" description="Sm" evidence="4">
    <location>
        <begin position="1"/>
        <end position="76"/>
    </location>
</feature>
<dbReference type="Gene3D" id="1.25.40.20">
    <property type="entry name" value="Ankyrin repeat-containing domain"/>
    <property type="match status" value="3"/>
</dbReference>
<proteinExistence type="predicted"/>
<dbReference type="SUPFAM" id="SSF50182">
    <property type="entry name" value="Sm-like ribonucleoproteins"/>
    <property type="match status" value="1"/>
</dbReference>
<feature type="repeat" description="ANK" evidence="3">
    <location>
        <begin position="250"/>
        <end position="282"/>
    </location>
</feature>
<evidence type="ECO:0000256" key="3">
    <source>
        <dbReference type="PROSITE-ProRule" id="PRU00023"/>
    </source>
</evidence>
<dbReference type="Proteomes" id="UP001168821">
    <property type="component" value="Unassembled WGS sequence"/>
</dbReference>
<name>A0AA38ICX6_9CUCU</name>